<proteinExistence type="predicted"/>
<dbReference type="SUPFAM" id="SSF48452">
    <property type="entry name" value="TPR-like"/>
    <property type="match status" value="1"/>
</dbReference>
<feature type="chain" id="PRO_5047386283" evidence="4">
    <location>
        <begin position="24"/>
        <end position="158"/>
    </location>
</feature>
<dbReference type="PROSITE" id="PS50005">
    <property type="entry name" value="TPR"/>
    <property type="match status" value="1"/>
</dbReference>
<evidence type="ECO:0000256" key="1">
    <source>
        <dbReference type="ARBA" id="ARBA00022737"/>
    </source>
</evidence>
<dbReference type="Gene3D" id="1.25.40.10">
    <property type="entry name" value="Tetratricopeptide repeat domain"/>
    <property type="match status" value="1"/>
</dbReference>
<dbReference type="Pfam" id="PF07719">
    <property type="entry name" value="TPR_2"/>
    <property type="match status" value="1"/>
</dbReference>
<reference evidence="5 6" key="1">
    <citation type="submission" date="2020-03" db="EMBL/GenBank/DDBJ databases">
        <title>Genomic Encyclopedia of Type Strains, Phase IV (KMG-IV): sequencing the most valuable type-strain genomes for metagenomic binning, comparative biology and taxonomic classification.</title>
        <authorList>
            <person name="Goeker M."/>
        </authorList>
    </citation>
    <scope>NUCLEOTIDE SEQUENCE [LARGE SCALE GENOMIC DNA]</scope>
    <source>
        <strain evidence="5 6">DSM 103870</strain>
    </source>
</reference>
<dbReference type="InterPro" id="IPR013105">
    <property type="entry name" value="TPR_2"/>
</dbReference>
<organism evidence="5 6">
    <name type="scientific">Pseudochelatococcus lubricantis</name>
    <dbReference type="NCBI Taxonomy" id="1538102"/>
    <lineage>
        <taxon>Bacteria</taxon>
        <taxon>Pseudomonadati</taxon>
        <taxon>Pseudomonadota</taxon>
        <taxon>Alphaproteobacteria</taxon>
        <taxon>Hyphomicrobiales</taxon>
        <taxon>Chelatococcaceae</taxon>
        <taxon>Pseudochelatococcus</taxon>
    </lineage>
</organism>
<evidence type="ECO:0000256" key="2">
    <source>
        <dbReference type="ARBA" id="ARBA00022803"/>
    </source>
</evidence>
<dbReference type="RefSeq" id="WP_246225415.1">
    <property type="nucleotide sequence ID" value="NZ_JAASQI010000010.1"/>
</dbReference>
<dbReference type="InterPro" id="IPR011990">
    <property type="entry name" value="TPR-like_helical_dom_sf"/>
</dbReference>
<evidence type="ECO:0000256" key="4">
    <source>
        <dbReference type="SAM" id="SignalP"/>
    </source>
</evidence>
<name>A0ABX0V3H4_9HYPH</name>
<feature type="repeat" description="TPR" evidence="3">
    <location>
        <begin position="70"/>
        <end position="103"/>
    </location>
</feature>
<dbReference type="Proteomes" id="UP001429580">
    <property type="component" value="Unassembled WGS sequence"/>
</dbReference>
<dbReference type="EMBL" id="JAASQI010000010">
    <property type="protein sequence ID" value="NIJ59686.1"/>
    <property type="molecule type" value="Genomic_DNA"/>
</dbReference>
<accession>A0ABX0V3H4</accession>
<gene>
    <name evidence="5" type="ORF">FHS82_003547</name>
</gene>
<evidence type="ECO:0000313" key="6">
    <source>
        <dbReference type="Proteomes" id="UP001429580"/>
    </source>
</evidence>
<comment type="caution">
    <text evidence="5">The sequence shown here is derived from an EMBL/GenBank/DDBJ whole genome shotgun (WGS) entry which is preliminary data.</text>
</comment>
<evidence type="ECO:0000313" key="5">
    <source>
        <dbReference type="EMBL" id="NIJ59686.1"/>
    </source>
</evidence>
<dbReference type="SMART" id="SM00028">
    <property type="entry name" value="TPR"/>
    <property type="match status" value="1"/>
</dbReference>
<sequence>MKRLAVLLVLLAAPALTAVPALLAVPAAAVDTPPSSDLPDLSAIRAQIYSGEYEAAVKGLTELSATVRHADIYNLLGFATRKLGRYEESARWYKEALYYDPTHRPAIEYQGELFIATGDLEGARGNLQILDLLCPSGCPERETLAAAIAGAEKSPQPR</sequence>
<keyword evidence="1" id="KW-0677">Repeat</keyword>
<protein>
    <submittedName>
        <fullName evidence="5">Flp pilus assembly protein TadD</fullName>
    </submittedName>
</protein>
<keyword evidence="4" id="KW-0732">Signal</keyword>
<evidence type="ECO:0000256" key="3">
    <source>
        <dbReference type="PROSITE-ProRule" id="PRU00339"/>
    </source>
</evidence>
<keyword evidence="2 3" id="KW-0802">TPR repeat</keyword>
<dbReference type="InterPro" id="IPR019734">
    <property type="entry name" value="TPR_rpt"/>
</dbReference>
<feature type="signal peptide" evidence="4">
    <location>
        <begin position="1"/>
        <end position="23"/>
    </location>
</feature>
<keyword evidence="6" id="KW-1185">Reference proteome</keyword>